<proteinExistence type="predicted"/>
<name>D9X1W0_STRVT</name>
<protein>
    <submittedName>
        <fullName evidence="2">Predicted protein</fullName>
    </submittedName>
</protein>
<feature type="compositionally biased region" description="Polar residues" evidence="1">
    <location>
        <begin position="1"/>
        <end position="11"/>
    </location>
</feature>
<dbReference type="EMBL" id="GG657757">
    <property type="protein sequence ID" value="EFL29532.1"/>
    <property type="molecule type" value="Genomic_DNA"/>
</dbReference>
<evidence type="ECO:0000313" key="2">
    <source>
        <dbReference type="EMBL" id="EFL29532.1"/>
    </source>
</evidence>
<dbReference type="Proteomes" id="UP000004184">
    <property type="component" value="Unassembled WGS sequence"/>
</dbReference>
<dbReference type="AlphaFoldDB" id="D9X1W0"/>
<dbReference type="Gene3D" id="2.80.10.50">
    <property type="match status" value="1"/>
</dbReference>
<dbReference type="CDD" id="cd00161">
    <property type="entry name" value="beta-trefoil_Ricin-like"/>
    <property type="match status" value="1"/>
</dbReference>
<feature type="region of interest" description="Disordered" evidence="1">
    <location>
        <begin position="1"/>
        <end position="23"/>
    </location>
</feature>
<keyword evidence="3" id="KW-1185">Reference proteome</keyword>
<dbReference type="SUPFAM" id="SSF50370">
    <property type="entry name" value="Ricin B-like lectins"/>
    <property type="match status" value="1"/>
</dbReference>
<evidence type="ECO:0000313" key="3">
    <source>
        <dbReference type="Proteomes" id="UP000004184"/>
    </source>
</evidence>
<organism evidence="2 3">
    <name type="scientific">Streptomyces viridochromogenes (strain DSM 40736 / JCM 4977 / BCRC 1201 / Tue 494)</name>
    <dbReference type="NCBI Taxonomy" id="591159"/>
    <lineage>
        <taxon>Bacteria</taxon>
        <taxon>Bacillati</taxon>
        <taxon>Actinomycetota</taxon>
        <taxon>Actinomycetes</taxon>
        <taxon>Kitasatosporales</taxon>
        <taxon>Streptomycetaceae</taxon>
        <taxon>Streptomyces</taxon>
    </lineage>
</organism>
<sequence>MRIESYANQRCLTAGANPPDTVTLQERTDNLNQHWRLVAHAERGNDFYLVSVVHPRYTLASPTTSKATTGWWA</sequence>
<gene>
    <name evidence="2" type="ORF">SSQG_00050</name>
</gene>
<accession>D9X1W0</accession>
<dbReference type="STRING" id="591159.SSQG_00050"/>
<dbReference type="eggNOG" id="ENOG5031G65">
    <property type="taxonomic scope" value="Bacteria"/>
</dbReference>
<reference evidence="3" key="1">
    <citation type="submission" date="2009-02" db="EMBL/GenBank/DDBJ databases">
        <title>Annotation of Streptomyces viridochromogenes strain DSM 40736.</title>
        <authorList>
            <consortium name="The Broad Institute Genome Sequencing Platform"/>
            <consortium name="Broad Institute Microbial Sequencing Center"/>
            <person name="Fischbach M."/>
            <person name="Godfrey P."/>
            <person name="Ward D."/>
            <person name="Young S."/>
            <person name="Zeng Q."/>
            <person name="Koehrsen M."/>
            <person name="Alvarado L."/>
            <person name="Berlin A.M."/>
            <person name="Bochicchio J."/>
            <person name="Borenstein D."/>
            <person name="Chapman S.B."/>
            <person name="Chen Z."/>
            <person name="Engels R."/>
            <person name="Freedman E."/>
            <person name="Gellesch M."/>
            <person name="Goldberg J."/>
            <person name="Griggs A."/>
            <person name="Gujja S."/>
            <person name="Heilman E.R."/>
            <person name="Heiman D.I."/>
            <person name="Hepburn T.A."/>
            <person name="Howarth C."/>
            <person name="Jen D."/>
            <person name="Larson L."/>
            <person name="Lewis B."/>
            <person name="Mehta T."/>
            <person name="Park D."/>
            <person name="Pearson M."/>
            <person name="Richards J."/>
            <person name="Roberts A."/>
            <person name="Saif S."/>
            <person name="Shea T.D."/>
            <person name="Shenoy N."/>
            <person name="Sisk P."/>
            <person name="Stolte C."/>
            <person name="Sykes S.N."/>
            <person name="Thomson T."/>
            <person name="Walk T."/>
            <person name="White J."/>
            <person name="Yandava C."/>
            <person name="Straight P."/>
            <person name="Clardy J."/>
            <person name="Hung D."/>
            <person name="Kolter R."/>
            <person name="Mekalanos J."/>
            <person name="Walker S."/>
            <person name="Walsh C.T."/>
            <person name="Wieland-Brown L.C."/>
            <person name="Haas B."/>
            <person name="Nusbaum C."/>
            <person name="Birren B."/>
        </authorList>
    </citation>
    <scope>NUCLEOTIDE SEQUENCE [LARGE SCALE GENOMIC DNA]</scope>
    <source>
        <strain evidence="3">DSM 40736 / JCM 4977 / BCRC 1201 / Tue 494</strain>
    </source>
</reference>
<dbReference type="HOGENOM" id="CLU_2703454_0_0_11"/>
<evidence type="ECO:0000256" key="1">
    <source>
        <dbReference type="SAM" id="MobiDB-lite"/>
    </source>
</evidence>
<dbReference type="RefSeq" id="WP_003987617.1">
    <property type="nucleotide sequence ID" value="NZ_GG657757.1"/>
</dbReference>
<dbReference type="InterPro" id="IPR035992">
    <property type="entry name" value="Ricin_B-like_lectins"/>
</dbReference>